<evidence type="ECO:0000259" key="7">
    <source>
        <dbReference type="PROSITE" id="PS50893"/>
    </source>
</evidence>
<dbReference type="PROSITE" id="PS00211">
    <property type="entry name" value="ABC_TRANSPORTER_1"/>
    <property type="match status" value="1"/>
</dbReference>
<dbReference type="Proteomes" id="UP000012019">
    <property type="component" value="Unassembled WGS sequence"/>
</dbReference>
<dbReference type="PROSITE" id="PS50893">
    <property type="entry name" value="ABC_TRANSPORTER_2"/>
    <property type="match status" value="1"/>
</dbReference>
<evidence type="ECO:0000313" key="8">
    <source>
        <dbReference type="EMBL" id="EMR13078.1"/>
    </source>
</evidence>
<proteinExistence type="inferred from homology"/>
<comment type="caution">
    <text evidence="8">The sequence shown here is derived from an EMBL/GenBank/DDBJ whole genome shotgun (WGS) entry which is preliminary data.</text>
</comment>
<evidence type="ECO:0000256" key="3">
    <source>
        <dbReference type="ARBA" id="ARBA00022741"/>
    </source>
</evidence>
<dbReference type="InterPro" id="IPR003439">
    <property type="entry name" value="ABC_transporter-like_ATP-bd"/>
</dbReference>
<dbReference type="PANTHER" id="PTHR42794">
    <property type="entry name" value="HEMIN IMPORT ATP-BINDING PROTEIN HMUV"/>
    <property type="match status" value="1"/>
</dbReference>
<evidence type="ECO:0000313" key="9">
    <source>
        <dbReference type="Proteomes" id="UP000012019"/>
    </source>
</evidence>
<evidence type="ECO:0000256" key="1">
    <source>
        <dbReference type="ARBA" id="ARBA00005417"/>
    </source>
</evidence>
<dbReference type="PATRIC" id="fig|1286106.3.peg.1435"/>
<keyword evidence="3" id="KW-0547">Nucleotide-binding</keyword>
<dbReference type="RefSeq" id="WP_009726419.1">
    <property type="nucleotide sequence ID" value="NZ_APHR01000035.1"/>
</dbReference>
<protein>
    <submittedName>
        <fullName evidence="8">ABC transporter ATPase</fullName>
    </submittedName>
</protein>
<dbReference type="PANTHER" id="PTHR42794:SF1">
    <property type="entry name" value="HEMIN IMPORT ATP-BINDING PROTEIN HMUV"/>
    <property type="match status" value="1"/>
</dbReference>
<dbReference type="InterPro" id="IPR003593">
    <property type="entry name" value="AAA+_ATPase"/>
</dbReference>
<evidence type="ECO:0000256" key="2">
    <source>
        <dbReference type="ARBA" id="ARBA00022448"/>
    </source>
</evidence>
<keyword evidence="5" id="KW-1278">Translocase</keyword>
<comment type="function">
    <text evidence="6">Part of the ABC transporter complex HmuTUV involved in hemin import. Responsible for energy coupling to the transport system.</text>
</comment>
<dbReference type="STRING" id="1286106.MPL1_07149"/>
<dbReference type="eggNOG" id="COG1120">
    <property type="taxonomic scope" value="Bacteria"/>
</dbReference>
<keyword evidence="2" id="KW-0813">Transport</keyword>
<reference evidence="8 9" key="1">
    <citation type="journal article" date="2013" name="Genome Announc.">
        <title>Draft Genome Sequence of Methylophaga lonarensis MPLT, a Haloalkaliphilic (Non-Methane-Utilizing) Methylotroph.</title>
        <authorList>
            <person name="Shetty S.A."/>
            <person name="Marathe N.P."/>
            <person name="Munot H."/>
            <person name="Antony C.P."/>
            <person name="Dhotre D.P."/>
            <person name="Murrell J.C."/>
            <person name="Shouche Y.S."/>
        </authorList>
    </citation>
    <scope>NUCLEOTIDE SEQUENCE [LARGE SCALE GENOMIC DNA]</scope>
    <source>
        <strain evidence="8 9">MPL</strain>
    </source>
</reference>
<organism evidence="8 9">
    <name type="scientific">Methylophaga lonarensis MPL</name>
    <dbReference type="NCBI Taxonomy" id="1286106"/>
    <lineage>
        <taxon>Bacteria</taxon>
        <taxon>Pseudomonadati</taxon>
        <taxon>Pseudomonadota</taxon>
        <taxon>Gammaproteobacteria</taxon>
        <taxon>Thiotrichales</taxon>
        <taxon>Piscirickettsiaceae</taxon>
        <taxon>Methylophaga</taxon>
    </lineage>
</organism>
<dbReference type="EMBL" id="APHR01000035">
    <property type="protein sequence ID" value="EMR13078.1"/>
    <property type="molecule type" value="Genomic_DNA"/>
</dbReference>
<dbReference type="FunFam" id="3.40.50.300:FF:000134">
    <property type="entry name" value="Iron-enterobactin ABC transporter ATP-binding protein"/>
    <property type="match status" value="1"/>
</dbReference>
<evidence type="ECO:0000256" key="6">
    <source>
        <dbReference type="ARBA" id="ARBA00037066"/>
    </source>
</evidence>
<evidence type="ECO:0000256" key="4">
    <source>
        <dbReference type="ARBA" id="ARBA00022840"/>
    </source>
</evidence>
<sequence>MLIESKQLACKIEHATLLNDISFTVAQGDYLSIVGPNGSGKSTLIRCLMGILQPSAGELILKGQPLHSYPRRALARQISYVPQAVQTQSLAFTVLDFVRMARYAYHHPFSEWQPSDEAAVQQALEITHTTDFICRQCNTLSGGELQRVMIASALAQQSPLMLLDEPTTFLDPHHQVAVHQLLQTLNQQHGMTIIEVTHDINHASQHSQHILALHQGQMMWHGQASEFMEAQRLHDLYQQDFIFVRHPQTGRLLALADES</sequence>
<feature type="domain" description="ABC transporter" evidence="7">
    <location>
        <begin position="3"/>
        <end position="240"/>
    </location>
</feature>
<dbReference type="Pfam" id="PF00005">
    <property type="entry name" value="ABC_tran"/>
    <property type="match status" value="1"/>
</dbReference>
<dbReference type="GO" id="GO:0016887">
    <property type="term" value="F:ATP hydrolysis activity"/>
    <property type="evidence" value="ECO:0007669"/>
    <property type="project" value="InterPro"/>
</dbReference>
<dbReference type="AlphaFoldDB" id="M7NWD0"/>
<gene>
    <name evidence="8" type="ORF">MPL1_07149</name>
</gene>
<keyword evidence="4" id="KW-0067">ATP-binding</keyword>
<dbReference type="InterPro" id="IPR017871">
    <property type="entry name" value="ABC_transporter-like_CS"/>
</dbReference>
<dbReference type="SMART" id="SM00382">
    <property type="entry name" value="AAA"/>
    <property type="match status" value="1"/>
</dbReference>
<dbReference type="InterPro" id="IPR027417">
    <property type="entry name" value="P-loop_NTPase"/>
</dbReference>
<keyword evidence="9" id="KW-1185">Reference proteome</keyword>
<dbReference type="GO" id="GO:0005524">
    <property type="term" value="F:ATP binding"/>
    <property type="evidence" value="ECO:0007669"/>
    <property type="project" value="UniProtKB-KW"/>
</dbReference>
<dbReference type="OrthoDB" id="6461291at2"/>
<dbReference type="CDD" id="cd03214">
    <property type="entry name" value="ABC_Iron-Siderophores_B12_Hemin"/>
    <property type="match status" value="1"/>
</dbReference>
<comment type="similarity">
    <text evidence="1">Belongs to the ABC transporter superfamily.</text>
</comment>
<accession>M7NWD0</accession>
<dbReference type="Gene3D" id="3.40.50.300">
    <property type="entry name" value="P-loop containing nucleotide triphosphate hydrolases"/>
    <property type="match status" value="1"/>
</dbReference>
<evidence type="ECO:0000256" key="5">
    <source>
        <dbReference type="ARBA" id="ARBA00022967"/>
    </source>
</evidence>
<dbReference type="SUPFAM" id="SSF52540">
    <property type="entry name" value="P-loop containing nucleoside triphosphate hydrolases"/>
    <property type="match status" value="1"/>
</dbReference>
<name>M7NWD0_9GAMM</name>